<gene>
    <name evidence="1" type="ORF">GCM10010185_38300</name>
</gene>
<evidence type="ECO:0000313" key="2">
    <source>
        <dbReference type="Proteomes" id="UP000639606"/>
    </source>
</evidence>
<dbReference type="AlphaFoldDB" id="A0A918ANV3"/>
<reference evidence="1" key="1">
    <citation type="journal article" date="2014" name="Int. J. Syst. Evol. Microbiol.">
        <title>Complete genome sequence of Corynebacterium casei LMG S-19264T (=DSM 44701T), isolated from a smear-ripened cheese.</title>
        <authorList>
            <consortium name="US DOE Joint Genome Institute (JGI-PGF)"/>
            <person name="Walter F."/>
            <person name="Albersmeier A."/>
            <person name="Kalinowski J."/>
            <person name="Ruckert C."/>
        </authorList>
    </citation>
    <scope>NUCLEOTIDE SEQUENCE</scope>
    <source>
        <strain evidence="1">JCM 3313</strain>
    </source>
</reference>
<dbReference type="RefSeq" id="WP_229795888.1">
    <property type="nucleotide sequence ID" value="NZ_BMRG01000007.1"/>
</dbReference>
<dbReference type="Proteomes" id="UP000639606">
    <property type="component" value="Unassembled WGS sequence"/>
</dbReference>
<name>A0A918ANV3_9PSEU</name>
<keyword evidence="2" id="KW-1185">Reference proteome</keyword>
<dbReference type="EMBL" id="BMRG01000007">
    <property type="protein sequence ID" value="GGP62260.1"/>
    <property type="molecule type" value="Genomic_DNA"/>
</dbReference>
<protein>
    <submittedName>
        <fullName evidence="1">Uncharacterized protein</fullName>
    </submittedName>
</protein>
<evidence type="ECO:0000313" key="1">
    <source>
        <dbReference type="EMBL" id="GGP62260.1"/>
    </source>
</evidence>
<organism evidence="1 2">
    <name type="scientific">Saccharothrix coeruleofusca</name>
    <dbReference type="NCBI Taxonomy" id="33919"/>
    <lineage>
        <taxon>Bacteria</taxon>
        <taxon>Bacillati</taxon>
        <taxon>Actinomycetota</taxon>
        <taxon>Actinomycetes</taxon>
        <taxon>Pseudonocardiales</taxon>
        <taxon>Pseudonocardiaceae</taxon>
        <taxon>Saccharothrix</taxon>
    </lineage>
</organism>
<sequence>MDDNQSVHVYDRLWAHVTSAALGEEESRRFILRVAHEFE</sequence>
<comment type="caution">
    <text evidence="1">The sequence shown here is derived from an EMBL/GenBank/DDBJ whole genome shotgun (WGS) entry which is preliminary data.</text>
</comment>
<proteinExistence type="predicted"/>
<reference evidence="1" key="2">
    <citation type="submission" date="2020-09" db="EMBL/GenBank/DDBJ databases">
        <authorList>
            <person name="Sun Q."/>
            <person name="Ohkuma M."/>
        </authorList>
    </citation>
    <scope>NUCLEOTIDE SEQUENCE</scope>
    <source>
        <strain evidence="1">JCM 3313</strain>
    </source>
</reference>
<accession>A0A918ANV3</accession>